<dbReference type="Proteomes" id="UP000183050">
    <property type="component" value="Plasmid unnamed6"/>
</dbReference>
<keyword evidence="1" id="KW-0614">Plasmid</keyword>
<protein>
    <submittedName>
        <fullName evidence="1">Uncharacterized protein</fullName>
    </submittedName>
</protein>
<geneLocation type="plasmid" evidence="1 2">
    <name>unnamed6</name>
</geneLocation>
<proteinExistence type="predicted"/>
<evidence type="ECO:0000313" key="2">
    <source>
        <dbReference type="Proteomes" id="UP000183050"/>
    </source>
</evidence>
<name>A0A1L3ZPP3_RHILE</name>
<dbReference type="EMBL" id="CP018234">
    <property type="protein sequence ID" value="API57497.1"/>
    <property type="molecule type" value="Genomic_DNA"/>
</dbReference>
<reference evidence="1 2" key="1">
    <citation type="submission" date="2016-11" db="EMBL/GenBank/DDBJ databases">
        <title>Rhizobium leguminosarum bv. viciae strain Vaf12 isolated from Vavilovia formosa root nodules from Russia, Dagestan.</title>
        <authorList>
            <person name="Kimeklis A."/>
        </authorList>
    </citation>
    <scope>NUCLEOTIDE SEQUENCE [LARGE SCALE GENOMIC DNA]</scope>
    <source>
        <strain evidence="1 2">Vaf-108</strain>
        <plasmid evidence="2">Plasmid unnamed6</plasmid>
    </source>
</reference>
<accession>A0A1L3ZPP3</accession>
<gene>
    <name evidence="1" type="ORF">BMW22_38940</name>
</gene>
<dbReference type="AlphaFoldDB" id="A0A1L3ZPP3"/>
<evidence type="ECO:0000313" key="1">
    <source>
        <dbReference type="EMBL" id="API57497.1"/>
    </source>
</evidence>
<organism evidence="1 2">
    <name type="scientific">Rhizobium leguminosarum</name>
    <dbReference type="NCBI Taxonomy" id="384"/>
    <lineage>
        <taxon>Bacteria</taxon>
        <taxon>Pseudomonadati</taxon>
        <taxon>Pseudomonadota</taxon>
        <taxon>Alphaproteobacteria</taxon>
        <taxon>Hyphomicrobiales</taxon>
        <taxon>Rhizobiaceae</taxon>
        <taxon>Rhizobium/Agrobacterium group</taxon>
        <taxon>Rhizobium</taxon>
    </lineage>
</organism>
<sequence>MQRARTFKQSSVAPSRGVTSSVTTKADLAGIQQVSGAAVSGSPLSGTSIANSDLSILLAVGQSVQALKTRNVGHVVSALAAVAAAISANTSTLKSQANAIGSANSLQGAFDQNTAARLSGAQIWNQAIQAVTTTVRLRNQRLVDQAAAESAAAKVMTYDPGSISFVGGNQ</sequence>